<evidence type="ECO:0000313" key="2">
    <source>
        <dbReference type="EMBL" id="GIF02232.1"/>
    </source>
</evidence>
<sequence>MPHLLLTNPTDTINLDDILHTGTGTQALSGATGLGLPPVSAQWIEGAGDGAVYRGLRLRSRDVDLPIHLLTRNRQELQALLGRLEMMLAEPCELRFVDDDGTYWSTSVAWQGGGGWTYGVDTTGTRDLTTVVTVRAGSPYWTYSRTFTQRISNAGGGRGLLAGSLVRLRVSPSQAIGTMRLDNGASTAPAYPVWTVHGPGTTFTAVSPAGQRLRWTGTLSAGEILTLDARTGTVVDSSGVNRYAELAAAPRFWPIPPGVSTAEVSLENTTTASSITCSWQPRRRVVI</sequence>
<protein>
    <recommendedName>
        <fullName evidence="1">Siphovirus-type tail component C-terminal domain-containing protein</fullName>
    </recommendedName>
</protein>
<keyword evidence="3" id="KW-1185">Reference proteome</keyword>
<dbReference type="Proteomes" id="UP000636960">
    <property type="component" value="Unassembled WGS sequence"/>
</dbReference>
<dbReference type="Pfam" id="PF22768">
    <property type="entry name" value="SPP1_Dit"/>
    <property type="match status" value="1"/>
</dbReference>
<accession>A0A919MW90</accession>
<dbReference type="EMBL" id="BOMV01000125">
    <property type="protein sequence ID" value="GIF02232.1"/>
    <property type="molecule type" value="Genomic_DNA"/>
</dbReference>
<organism evidence="2 3">
    <name type="scientific">Paractinoplanes rishiriensis</name>
    <dbReference type="NCBI Taxonomy" id="1050105"/>
    <lineage>
        <taxon>Bacteria</taxon>
        <taxon>Bacillati</taxon>
        <taxon>Actinomycetota</taxon>
        <taxon>Actinomycetes</taxon>
        <taxon>Micromonosporales</taxon>
        <taxon>Micromonosporaceae</taxon>
        <taxon>Paractinoplanes</taxon>
    </lineage>
</organism>
<gene>
    <name evidence="2" type="ORF">Ari01nite_96960</name>
</gene>
<reference evidence="2" key="1">
    <citation type="submission" date="2021-01" db="EMBL/GenBank/DDBJ databases">
        <title>Whole genome shotgun sequence of Actinoplanes rishiriensis NBRC 108556.</title>
        <authorList>
            <person name="Komaki H."/>
            <person name="Tamura T."/>
        </authorList>
    </citation>
    <scope>NUCLEOTIDE SEQUENCE</scope>
    <source>
        <strain evidence="2">NBRC 108556</strain>
    </source>
</reference>
<evidence type="ECO:0000313" key="3">
    <source>
        <dbReference type="Proteomes" id="UP000636960"/>
    </source>
</evidence>
<feature type="domain" description="Siphovirus-type tail component C-terminal" evidence="1">
    <location>
        <begin position="186"/>
        <end position="282"/>
    </location>
</feature>
<name>A0A919MW90_9ACTN</name>
<dbReference type="RefSeq" id="WP_203791321.1">
    <property type="nucleotide sequence ID" value="NZ_BOMV01000125.1"/>
</dbReference>
<dbReference type="AlphaFoldDB" id="A0A919MW90"/>
<evidence type="ECO:0000259" key="1">
    <source>
        <dbReference type="Pfam" id="PF22768"/>
    </source>
</evidence>
<proteinExistence type="predicted"/>
<comment type="caution">
    <text evidence="2">The sequence shown here is derived from an EMBL/GenBank/DDBJ whole genome shotgun (WGS) entry which is preliminary data.</text>
</comment>
<dbReference type="InterPro" id="IPR054738">
    <property type="entry name" value="Siphovirus-type_tail_C"/>
</dbReference>